<keyword evidence="1" id="KW-1133">Transmembrane helix</keyword>
<protein>
    <submittedName>
        <fullName evidence="2">Uncharacterized protein</fullName>
    </submittedName>
</protein>
<name>A0A939J9E0_9HYPH</name>
<sequence>MIEKSPLSETSTEEGVKGFIQRSAGQGGSVDRPKAMDDQVANLQDKIVDLENKLHEERFLWVLLLVIVLDIFFLLQSENWSAPIVIGILELFGLIIFASRCRVDPIMPLLDRLTGMLGTSSKPDD</sequence>
<reference evidence="2" key="1">
    <citation type="submission" date="2021-03" db="EMBL/GenBank/DDBJ databases">
        <title>Roseibium sp. CAU 1637 isolated from Incheon.</title>
        <authorList>
            <person name="Kim W."/>
        </authorList>
    </citation>
    <scope>NUCLEOTIDE SEQUENCE</scope>
    <source>
        <strain evidence="2">CAU 1637</strain>
    </source>
</reference>
<comment type="caution">
    <text evidence="2">The sequence shown here is derived from an EMBL/GenBank/DDBJ whole genome shotgun (WGS) entry which is preliminary data.</text>
</comment>
<keyword evidence="1" id="KW-0472">Membrane</keyword>
<evidence type="ECO:0000256" key="1">
    <source>
        <dbReference type="SAM" id="Phobius"/>
    </source>
</evidence>
<evidence type="ECO:0000313" key="2">
    <source>
        <dbReference type="EMBL" id="MBO0345804.1"/>
    </source>
</evidence>
<gene>
    <name evidence="2" type="ORF">J0X15_11290</name>
</gene>
<feature type="transmembrane region" description="Helical" evidence="1">
    <location>
        <begin position="59"/>
        <end position="75"/>
    </location>
</feature>
<feature type="transmembrane region" description="Helical" evidence="1">
    <location>
        <begin position="81"/>
        <end position="99"/>
    </location>
</feature>
<accession>A0A939J9E0</accession>
<evidence type="ECO:0000313" key="3">
    <source>
        <dbReference type="Proteomes" id="UP000664779"/>
    </source>
</evidence>
<organism evidence="2 3">
    <name type="scientific">Roseibium limicola</name>
    <dbReference type="NCBI Taxonomy" id="2816037"/>
    <lineage>
        <taxon>Bacteria</taxon>
        <taxon>Pseudomonadati</taxon>
        <taxon>Pseudomonadota</taxon>
        <taxon>Alphaproteobacteria</taxon>
        <taxon>Hyphomicrobiales</taxon>
        <taxon>Stappiaceae</taxon>
        <taxon>Roseibium</taxon>
    </lineage>
</organism>
<proteinExistence type="predicted"/>
<dbReference type="RefSeq" id="WP_206940703.1">
    <property type="nucleotide sequence ID" value="NZ_JAFLNF010000004.1"/>
</dbReference>
<dbReference type="EMBL" id="JAFLNF010000004">
    <property type="protein sequence ID" value="MBO0345804.1"/>
    <property type="molecule type" value="Genomic_DNA"/>
</dbReference>
<dbReference type="AlphaFoldDB" id="A0A939J9E0"/>
<keyword evidence="3" id="KW-1185">Reference proteome</keyword>
<dbReference type="Proteomes" id="UP000664779">
    <property type="component" value="Unassembled WGS sequence"/>
</dbReference>
<keyword evidence="1" id="KW-0812">Transmembrane</keyword>